<keyword evidence="6 14" id="KW-0812">Transmembrane</keyword>
<dbReference type="GO" id="GO:0009055">
    <property type="term" value="F:electron transfer activity"/>
    <property type="evidence" value="ECO:0007669"/>
    <property type="project" value="InterPro"/>
</dbReference>
<dbReference type="GO" id="GO:0046872">
    <property type="term" value="F:metal ion binding"/>
    <property type="evidence" value="ECO:0007669"/>
    <property type="project" value="UniProtKB-KW"/>
</dbReference>
<evidence type="ECO:0000313" key="16">
    <source>
        <dbReference type="EMBL" id="TCT19151.1"/>
    </source>
</evidence>
<keyword evidence="4" id="KW-1003">Cell membrane</keyword>
<protein>
    <submittedName>
        <fullName evidence="16">Cytochrome b561</fullName>
    </submittedName>
</protein>
<dbReference type="InterPro" id="IPR011577">
    <property type="entry name" value="Cyt_b561_bac/Ni-Hgenase"/>
</dbReference>
<accession>A0A4R3MUY1</accession>
<dbReference type="SUPFAM" id="SSF81342">
    <property type="entry name" value="Transmembrane di-heme cytochromes"/>
    <property type="match status" value="1"/>
</dbReference>
<dbReference type="AlphaFoldDB" id="A0A4R3MUY1"/>
<dbReference type="PANTHER" id="PTHR30529">
    <property type="entry name" value="CYTOCHROME B561"/>
    <property type="match status" value="1"/>
</dbReference>
<evidence type="ECO:0000256" key="8">
    <source>
        <dbReference type="ARBA" id="ARBA00022982"/>
    </source>
</evidence>
<name>A0A4R3MUY1_9GAMM</name>
<keyword evidence="10" id="KW-0408">Iron</keyword>
<keyword evidence="5" id="KW-0349">Heme</keyword>
<evidence type="ECO:0000256" key="2">
    <source>
        <dbReference type="ARBA" id="ARBA00004651"/>
    </source>
</evidence>
<dbReference type="Pfam" id="PF01292">
    <property type="entry name" value="Ni_hydr_CYTB"/>
    <property type="match status" value="1"/>
</dbReference>
<evidence type="ECO:0000256" key="10">
    <source>
        <dbReference type="ARBA" id="ARBA00023004"/>
    </source>
</evidence>
<dbReference type="InterPro" id="IPR052168">
    <property type="entry name" value="Cytochrome_b561_oxidase"/>
</dbReference>
<sequence length="241" mass="27137">MQVENTESQWGIVQQTLHWVVVLAVVIQLNIGFNLWRMTPDDPQWEKTLPIHAGIGFVILVLMLYRLYWRRKHAVPKLPDTLTPSEKALAHATHYGLYGLLIAMPIVGYFLVSSHGHPVPFFNAQLPALIGENEILQYSLKGMHFLGAMALVLLLSMHIFAALRHAWSLRDGVMERMVPFLNRENSEHSRFEETSEKGNMNESAGQAIGNQELERKGNNQKKAGKVQAGVGDLHGNIQKDS</sequence>
<keyword evidence="11 14" id="KW-0472">Membrane</keyword>
<keyword evidence="8" id="KW-0249">Electron transport</keyword>
<dbReference type="EMBL" id="SMAO01000009">
    <property type="protein sequence ID" value="TCT19151.1"/>
    <property type="molecule type" value="Genomic_DNA"/>
</dbReference>
<evidence type="ECO:0000256" key="12">
    <source>
        <dbReference type="ARBA" id="ARBA00037975"/>
    </source>
</evidence>
<evidence type="ECO:0000256" key="3">
    <source>
        <dbReference type="ARBA" id="ARBA00022448"/>
    </source>
</evidence>
<evidence type="ECO:0000313" key="17">
    <source>
        <dbReference type="Proteomes" id="UP000295717"/>
    </source>
</evidence>
<feature type="region of interest" description="Disordered" evidence="13">
    <location>
        <begin position="186"/>
        <end position="241"/>
    </location>
</feature>
<gene>
    <name evidence="16" type="ORF">EDC35_10929</name>
</gene>
<feature type="transmembrane region" description="Helical" evidence="14">
    <location>
        <begin position="51"/>
        <end position="69"/>
    </location>
</feature>
<evidence type="ECO:0000256" key="6">
    <source>
        <dbReference type="ARBA" id="ARBA00022692"/>
    </source>
</evidence>
<dbReference type="PANTHER" id="PTHR30529:SF1">
    <property type="entry name" value="CYTOCHROME B561 HOMOLOG 2"/>
    <property type="match status" value="1"/>
</dbReference>
<keyword evidence="17" id="KW-1185">Reference proteome</keyword>
<dbReference type="InterPro" id="IPR016174">
    <property type="entry name" value="Di-haem_cyt_TM"/>
</dbReference>
<reference evidence="16 17" key="1">
    <citation type="submission" date="2019-03" db="EMBL/GenBank/DDBJ databases">
        <title>Genomic Encyclopedia of Type Strains, Phase IV (KMG-IV): sequencing the most valuable type-strain genomes for metagenomic binning, comparative biology and taxonomic classification.</title>
        <authorList>
            <person name="Goeker M."/>
        </authorList>
    </citation>
    <scope>NUCLEOTIDE SEQUENCE [LARGE SCALE GENOMIC DNA]</scope>
    <source>
        <strain evidence="16 17">DSM 13587</strain>
    </source>
</reference>
<evidence type="ECO:0000256" key="13">
    <source>
        <dbReference type="SAM" id="MobiDB-lite"/>
    </source>
</evidence>
<dbReference type="Gene3D" id="1.20.950.20">
    <property type="entry name" value="Transmembrane di-heme cytochromes, Chain C"/>
    <property type="match status" value="1"/>
</dbReference>
<keyword evidence="7" id="KW-0479">Metal-binding</keyword>
<comment type="cofactor">
    <cofactor evidence="1">
        <name>heme b</name>
        <dbReference type="ChEBI" id="CHEBI:60344"/>
    </cofactor>
</comment>
<dbReference type="GO" id="GO:0020037">
    <property type="term" value="F:heme binding"/>
    <property type="evidence" value="ECO:0007669"/>
    <property type="project" value="TreeGrafter"/>
</dbReference>
<keyword evidence="3" id="KW-0813">Transport</keyword>
<organism evidence="16 17">
    <name type="scientific">Thiobaca trueperi</name>
    <dbReference type="NCBI Taxonomy" id="127458"/>
    <lineage>
        <taxon>Bacteria</taxon>
        <taxon>Pseudomonadati</taxon>
        <taxon>Pseudomonadota</taxon>
        <taxon>Gammaproteobacteria</taxon>
        <taxon>Chromatiales</taxon>
        <taxon>Chromatiaceae</taxon>
        <taxon>Thiobaca</taxon>
    </lineage>
</organism>
<feature type="transmembrane region" description="Helical" evidence="14">
    <location>
        <begin position="95"/>
        <end position="112"/>
    </location>
</feature>
<evidence type="ECO:0000256" key="9">
    <source>
        <dbReference type="ARBA" id="ARBA00022989"/>
    </source>
</evidence>
<proteinExistence type="inferred from homology"/>
<feature type="compositionally biased region" description="Basic and acidic residues" evidence="13">
    <location>
        <begin position="186"/>
        <end position="196"/>
    </location>
</feature>
<evidence type="ECO:0000256" key="11">
    <source>
        <dbReference type="ARBA" id="ARBA00023136"/>
    </source>
</evidence>
<comment type="caution">
    <text evidence="16">The sequence shown here is derived from an EMBL/GenBank/DDBJ whole genome shotgun (WGS) entry which is preliminary data.</text>
</comment>
<feature type="transmembrane region" description="Helical" evidence="14">
    <location>
        <begin position="12"/>
        <end position="31"/>
    </location>
</feature>
<evidence type="ECO:0000256" key="14">
    <source>
        <dbReference type="SAM" id="Phobius"/>
    </source>
</evidence>
<evidence type="ECO:0000256" key="5">
    <source>
        <dbReference type="ARBA" id="ARBA00022617"/>
    </source>
</evidence>
<evidence type="ECO:0000256" key="4">
    <source>
        <dbReference type="ARBA" id="ARBA00022475"/>
    </source>
</evidence>
<evidence type="ECO:0000256" key="1">
    <source>
        <dbReference type="ARBA" id="ARBA00001970"/>
    </source>
</evidence>
<comment type="subcellular location">
    <subcellularLocation>
        <location evidence="2">Cell membrane</location>
        <topology evidence="2">Multi-pass membrane protein</topology>
    </subcellularLocation>
</comment>
<comment type="similarity">
    <text evidence="12">Belongs to the cytochrome b561 family.</text>
</comment>
<evidence type="ECO:0000256" key="7">
    <source>
        <dbReference type="ARBA" id="ARBA00022723"/>
    </source>
</evidence>
<dbReference type="GO" id="GO:0022904">
    <property type="term" value="P:respiratory electron transport chain"/>
    <property type="evidence" value="ECO:0007669"/>
    <property type="project" value="InterPro"/>
</dbReference>
<evidence type="ECO:0000259" key="15">
    <source>
        <dbReference type="Pfam" id="PF01292"/>
    </source>
</evidence>
<dbReference type="Proteomes" id="UP000295717">
    <property type="component" value="Unassembled WGS sequence"/>
</dbReference>
<keyword evidence="9 14" id="KW-1133">Transmembrane helix</keyword>
<dbReference type="GO" id="GO:0005886">
    <property type="term" value="C:plasma membrane"/>
    <property type="evidence" value="ECO:0007669"/>
    <property type="project" value="UniProtKB-SubCell"/>
</dbReference>
<feature type="domain" description="Cytochrome b561 bacterial/Ni-hydrogenase" evidence="15">
    <location>
        <begin position="10"/>
        <end position="179"/>
    </location>
</feature>
<feature type="transmembrane region" description="Helical" evidence="14">
    <location>
        <begin position="145"/>
        <end position="167"/>
    </location>
</feature>